<protein>
    <submittedName>
        <fullName evidence="1">Uncharacterized protein</fullName>
    </submittedName>
</protein>
<dbReference type="AlphaFoldDB" id="A0AAE0U8Y7"/>
<reference evidence="1" key="2">
    <citation type="submission" date="2023-06" db="EMBL/GenBank/DDBJ databases">
        <authorList>
            <consortium name="Lawrence Berkeley National Laboratory"/>
            <person name="Haridas S."/>
            <person name="Hensen N."/>
            <person name="Bonometti L."/>
            <person name="Westerberg I."/>
            <person name="Brannstrom I.O."/>
            <person name="Guillou S."/>
            <person name="Cros-Aarteil S."/>
            <person name="Calhoun S."/>
            <person name="Kuo A."/>
            <person name="Mondo S."/>
            <person name="Pangilinan J."/>
            <person name="Riley R."/>
            <person name="LaButti K."/>
            <person name="Andreopoulos B."/>
            <person name="Lipzen A."/>
            <person name="Chen C."/>
            <person name="Yanf M."/>
            <person name="Daum C."/>
            <person name="Ng V."/>
            <person name="Clum A."/>
            <person name="Steindorff A."/>
            <person name="Ohm R."/>
            <person name="Martin F."/>
            <person name="Silar P."/>
            <person name="Natvig D."/>
            <person name="Lalanne C."/>
            <person name="Gautier V."/>
            <person name="Ament-velasquez S.L."/>
            <person name="Kruys A."/>
            <person name="Hutchinson M.I."/>
            <person name="Powell A.J."/>
            <person name="Barry K."/>
            <person name="Miller A.N."/>
            <person name="Grigoriev I.V."/>
            <person name="Debuchy R."/>
            <person name="Gladieux P."/>
            <person name="Thoren M.H."/>
            <person name="Johannesson H."/>
        </authorList>
    </citation>
    <scope>NUCLEOTIDE SEQUENCE</scope>
    <source>
        <strain evidence="1">CBS 232.78</strain>
    </source>
</reference>
<reference evidence="1" key="1">
    <citation type="journal article" date="2023" name="Mol. Phylogenet. Evol.">
        <title>Genome-scale phylogeny and comparative genomics of the fungal order Sordariales.</title>
        <authorList>
            <person name="Hensen N."/>
            <person name="Bonometti L."/>
            <person name="Westerberg I."/>
            <person name="Brannstrom I.O."/>
            <person name="Guillou S."/>
            <person name="Cros-Aarteil S."/>
            <person name="Calhoun S."/>
            <person name="Haridas S."/>
            <person name="Kuo A."/>
            <person name="Mondo S."/>
            <person name="Pangilinan J."/>
            <person name="Riley R."/>
            <person name="LaButti K."/>
            <person name="Andreopoulos B."/>
            <person name="Lipzen A."/>
            <person name="Chen C."/>
            <person name="Yan M."/>
            <person name="Daum C."/>
            <person name="Ng V."/>
            <person name="Clum A."/>
            <person name="Steindorff A."/>
            <person name="Ohm R.A."/>
            <person name="Martin F."/>
            <person name="Silar P."/>
            <person name="Natvig D.O."/>
            <person name="Lalanne C."/>
            <person name="Gautier V."/>
            <person name="Ament-Velasquez S.L."/>
            <person name="Kruys A."/>
            <person name="Hutchinson M.I."/>
            <person name="Powell A.J."/>
            <person name="Barry K."/>
            <person name="Miller A.N."/>
            <person name="Grigoriev I.V."/>
            <person name="Debuchy R."/>
            <person name="Gladieux P."/>
            <person name="Hiltunen Thoren M."/>
            <person name="Johannesson H."/>
        </authorList>
    </citation>
    <scope>NUCLEOTIDE SEQUENCE</scope>
    <source>
        <strain evidence="1">CBS 232.78</strain>
    </source>
</reference>
<keyword evidence="2" id="KW-1185">Reference proteome</keyword>
<evidence type="ECO:0000313" key="2">
    <source>
        <dbReference type="Proteomes" id="UP001285441"/>
    </source>
</evidence>
<accession>A0AAE0U8Y7</accession>
<proteinExistence type="predicted"/>
<comment type="caution">
    <text evidence="1">The sequence shown here is derived from an EMBL/GenBank/DDBJ whole genome shotgun (WGS) entry which is preliminary data.</text>
</comment>
<organism evidence="1 2">
    <name type="scientific">Podospora didyma</name>
    <dbReference type="NCBI Taxonomy" id="330526"/>
    <lineage>
        <taxon>Eukaryota</taxon>
        <taxon>Fungi</taxon>
        <taxon>Dikarya</taxon>
        <taxon>Ascomycota</taxon>
        <taxon>Pezizomycotina</taxon>
        <taxon>Sordariomycetes</taxon>
        <taxon>Sordariomycetidae</taxon>
        <taxon>Sordariales</taxon>
        <taxon>Podosporaceae</taxon>
        <taxon>Podospora</taxon>
    </lineage>
</organism>
<dbReference type="EMBL" id="JAULSW010000001">
    <property type="protein sequence ID" value="KAK3394960.1"/>
    <property type="molecule type" value="Genomic_DNA"/>
</dbReference>
<sequence length="182" mass="20796">MGFLENPLFWGALVLPVLICHIWLDIRHLTFARRGESPSAQSTSVTVKPNPASHFAASPYLIVKPNMDKTCAKSTQSTVQDNPLFPAPAQGPNTWQLPFSRFLDIDDVIANAGWARFFLYARVQVNQAILARKMTRKELYVDLRDTIQRARRDRNRLELAFATRARQYLKPNALDPERSYLP</sequence>
<gene>
    <name evidence="1" type="ORF">B0H63DRAFT_506565</name>
</gene>
<name>A0AAE0U8Y7_9PEZI</name>
<dbReference type="Proteomes" id="UP001285441">
    <property type="component" value="Unassembled WGS sequence"/>
</dbReference>
<evidence type="ECO:0000313" key="1">
    <source>
        <dbReference type="EMBL" id="KAK3394960.1"/>
    </source>
</evidence>